<feature type="modified residue" description="4-aspartylphosphate" evidence="12">
    <location>
        <position position="614"/>
    </location>
</feature>
<dbReference type="InterPro" id="IPR011006">
    <property type="entry name" value="CheY-like_superfamily"/>
</dbReference>
<dbReference type="NCBIfam" id="TIGR00229">
    <property type="entry name" value="sensory_box"/>
    <property type="match status" value="1"/>
</dbReference>
<dbReference type="PANTHER" id="PTHR43047">
    <property type="entry name" value="TWO-COMPONENT HISTIDINE PROTEIN KINASE"/>
    <property type="match status" value="1"/>
</dbReference>
<evidence type="ECO:0000256" key="3">
    <source>
        <dbReference type="ARBA" id="ARBA00012438"/>
    </source>
</evidence>
<dbReference type="InterPro" id="IPR005467">
    <property type="entry name" value="His_kinase_dom"/>
</dbReference>
<dbReference type="PROSITE" id="PS50109">
    <property type="entry name" value="HIS_KIN"/>
    <property type="match status" value="1"/>
</dbReference>
<proteinExistence type="predicted"/>
<dbReference type="OrthoDB" id="9812260at2"/>
<dbReference type="SUPFAM" id="SSF47384">
    <property type="entry name" value="Homodimeric domain of signal transducing histidine kinase"/>
    <property type="match status" value="1"/>
</dbReference>
<dbReference type="Proteomes" id="UP000235507">
    <property type="component" value="Unassembled WGS sequence"/>
</dbReference>
<evidence type="ECO:0000259" key="16">
    <source>
        <dbReference type="PROSITE" id="PS50113"/>
    </source>
</evidence>
<feature type="domain" description="Response regulatory" evidence="15">
    <location>
        <begin position="691"/>
        <end position="797"/>
    </location>
</feature>
<dbReference type="GO" id="GO:0071555">
    <property type="term" value="P:cell wall organization"/>
    <property type="evidence" value="ECO:0007669"/>
    <property type="project" value="InterPro"/>
</dbReference>
<keyword evidence="10" id="KW-0902">Two-component regulatory system</keyword>
<evidence type="ECO:0000256" key="9">
    <source>
        <dbReference type="ARBA" id="ARBA00022989"/>
    </source>
</evidence>
<dbReference type="InterPro" id="IPR013656">
    <property type="entry name" value="PAS_4"/>
</dbReference>
<dbReference type="Gene3D" id="1.10.287.130">
    <property type="match status" value="1"/>
</dbReference>
<comment type="caution">
    <text evidence="17">The sequence shown here is derived from an EMBL/GenBank/DDBJ whole genome shotgun (WGS) entry which is preliminary data.</text>
</comment>
<feature type="modified residue" description="4-aspartylphosphate" evidence="12">
    <location>
        <position position="739"/>
    </location>
</feature>
<dbReference type="CDD" id="cd00130">
    <property type="entry name" value="PAS"/>
    <property type="match status" value="1"/>
</dbReference>
<dbReference type="InterPro" id="IPR036890">
    <property type="entry name" value="HATPase_C_sf"/>
</dbReference>
<dbReference type="Gene3D" id="3.30.450.20">
    <property type="entry name" value="PAS domain"/>
    <property type="match status" value="1"/>
</dbReference>
<dbReference type="InterPro" id="IPR000700">
    <property type="entry name" value="PAS-assoc_C"/>
</dbReference>
<evidence type="ECO:0000256" key="4">
    <source>
        <dbReference type="ARBA" id="ARBA00022475"/>
    </source>
</evidence>
<dbReference type="InterPro" id="IPR001789">
    <property type="entry name" value="Sig_transdc_resp-reg_receiver"/>
</dbReference>
<dbReference type="CDD" id="cd16922">
    <property type="entry name" value="HATPase_EvgS-ArcB-TorS-like"/>
    <property type="match status" value="1"/>
</dbReference>
<dbReference type="SMART" id="SM00448">
    <property type="entry name" value="REC"/>
    <property type="match status" value="2"/>
</dbReference>
<evidence type="ECO:0000256" key="8">
    <source>
        <dbReference type="ARBA" id="ARBA00022777"/>
    </source>
</evidence>
<dbReference type="EC" id="2.7.13.3" evidence="3"/>
<feature type="domain" description="Response regulatory" evidence="15">
    <location>
        <begin position="565"/>
        <end position="682"/>
    </location>
</feature>
<dbReference type="EMBL" id="PNOT02000322">
    <property type="protein sequence ID" value="TSE03110.1"/>
    <property type="molecule type" value="Genomic_DNA"/>
</dbReference>
<keyword evidence="6" id="KW-0808">Transferase</keyword>
<dbReference type="PROSITE" id="PS50110">
    <property type="entry name" value="RESPONSE_REGULATORY"/>
    <property type="match status" value="2"/>
</dbReference>
<evidence type="ECO:0000256" key="11">
    <source>
        <dbReference type="ARBA" id="ARBA00023136"/>
    </source>
</evidence>
<dbReference type="InterPro" id="IPR035965">
    <property type="entry name" value="PAS-like_dom_sf"/>
</dbReference>
<evidence type="ECO:0000259" key="14">
    <source>
        <dbReference type="PROSITE" id="PS50109"/>
    </source>
</evidence>
<dbReference type="Pfam" id="PF00512">
    <property type="entry name" value="HisKA"/>
    <property type="match status" value="1"/>
</dbReference>
<evidence type="ECO:0000256" key="12">
    <source>
        <dbReference type="PROSITE-ProRule" id="PRU00169"/>
    </source>
</evidence>
<feature type="domain" description="PAC" evidence="16">
    <location>
        <begin position="264"/>
        <end position="320"/>
    </location>
</feature>
<dbReference type="SUPFAM" id="SSF55785">
    <property type="entry name" value="PYP-like sensor domain (PAS domain)"/>
    <property type="match status" value="1"/>
</dbReference>
<dbReference type="RefSeq" id="WP_143977198.1">
    <property type="nucleotide sequence ID" value="NZ_PNOT02000322.1"/>
</dbReference>
<dbReference type="GO" id="GO:0000155">
    <property type="term" value="F:phosphorelay sensor kinase activity"/>
    <property type="evidence" value="ECO:0007669"/>
    <property type="project" value="InterPro"/>
</dbReference>
<reference evidence="17" key="1">
    <citation type="submission" date="2019-07" db="EMBL/GenBank/DDBJ databases">
        <title>Mesorhizobum intechiensis sp. nov. isolated from nodules of Lotus tenuis growing in lowlands of the Flooding Pampa, Argentina.</title>
        <authorList>
            <person name="Estrella M.J."/>
            <person name="Torres Tejerizo G.A."/>
            <person name="Cumpa Velazquez L.M."/>
            <person name="Fontana F."/>
            <person name="Hansen L."/>
            <person name="Pistorio M."/>
            <person name="Sannazzaro A.I."/>
        </authorList>
    </citation>
    <scope>NUCLEOTIDE SEQUENCE</scope>
    <source>
        <strain evidence="17">BD68</strain>
    </source>
</reference>
<dbReference type="Gene3D" id="3.30.565.10">
    <property type="entry name" value="Histidine kinase-like ATPase, C-terminal domain"/>
    <property type="match status" value="1"/>
</dbReference>
<comment type="subcellular location">
    <subcellularLocation>
        <location evidence="2">Cell membrane</location>
        <topology evidence="2">Multi-pass membrane protein</topology>
    </subcellularLocation>
</comment>
<dbReference type="SUPFAM" id="SSF55874">
    <property type="entry name" value="ATPase domain of HSP90 chaperone/DNA topoisomerase II/histidine kinase"/>
    <property type="match status" value="1"/>
</dbReference>
<dbReference type="Pfam" id="PF07694">
    <property type="entry name" value="5TM-5TMR_LYT"/>
    <property type="match status" value="1"/>
</dbReference>
<dbReference type="Pfam" id="PF02518">
    <property type="entry name" value="HATPase_c"/>
    <property type="match status" value="1"/>
</dbReference>
<keyword evidence="5 12" id="KW-0597">Phosphoprotein</keyword>
<dbReference type="SMART" id="SM00387">
    <property type="entry name" value="HATPase_c"/>
    <property type="match status" value="1"/>
</dbReference>
<dbReference type="FunFam" id="3.30.565.10:FF:000006">
    <property type="entry name" value="Sensor histidine kinase WalK"/>
    <property type="match status" value="1"/>
</dbReference>
<dbReference type="Pfam" id="PF00072">
    <property type="entry name" value="Response_reg"/>
    <property type="match status" value="2"/>
</dbReference>
<feature type="transmembrane region" description="Helical" evidence="13">
    <location>
        <begin position="129"/>
        <end position="151"/>
    </location>
</feature>
<gene>
    <name evidence="17" type="ORF">C1D09_027435</name>
</gene>
<dbReference type="InterPro" id="IPR003661">
    <property type="entry name" value="HisK_dim/P_dom"/>
</dbReference>
<evidence type="ECO:0000256" key="13">
    <source>
        <dbReference type="SAM" id="Phobius"/>
    </source>
</evidence>
<evidence type="ECO:0000256" key="10">
    <source>
        <dbReference type="ARBA" id="ARBA00023012"/>
    </source>
</evidence>
<evidence type="ECO:0000313" key="17">
    <source>
        <dbReference type="EMBL" id="TSE03110.1"/>
    </source>
</evidence>
<dbReference type="CDD" id="cd00082">
    <property type="entry name" value="HisKA"/>
    <property type="match status" value="1"/>
</dbReference>
<keyword evidence="7 13" id="KW-0812">Transmembrane</keyword>
<feature type="transmembrane region" description="Helical" evidence="13">
    <location>
        <begin position="69"/>
        <end position="92"/>
    </location>
</feature>
<dbReference type="InterPro" id="IPR011620">
    <property type="entry name" value="Sig_transdc_His_kinase_LytS_TM"/>
</dbReference>
<keyword evidence="8" id="KW-0418">Kinase</keyword>
<accession>A0A8T9AJI6</accession>
<protein>
    <recommendedName>
        <fullName evidence="3">histidine kinase</fullName>
        <ecNumber evidence="3">2.7.13.3</ecNumber>
    </recommendedName>
</protein>
<dbReference type="InterPro" id="IPR000014">
    <property type="entry name" value="PAS"/>
</dbReference>
<sequence>MTEIWHSLLANLALVSILVVAWDLVADFTGRLPQRIQSLVLGVVMCFGAIISMATALSVSGFVVDLRAAFIAAAAFFGGWPAMVIATAGSIAYRIHLGGQGAGIGIVGILITAIVGIAWHHIVAARSRTIFDIFGLGVSVAFAGLLTLLVIPPQVVADLVQQSTLPSLVFRFLSTVIIGVLLHRQLRQRDLAMSNMIYRAMVRELPDCLNIKDVDGRFIAANPATAEMMRATSVEQLIGKTDFDFYPKEVAEGFRQDEMGALQAGQTLRIDQPAVFPDGRQGWLYTLKAPFRDEAGKITGVITYNRDITEQKRNAQLKNDFISTVSHELRTPLTSIRGSLGLIAAGVAGELPPKAANLVNIAHNNSERLVLLINDILDMEKIESGVIAFKIKQMAVRPVLEQAIAASSNYMADSRIRIVLVDDAPRAQANIDPDRLHQVMANLLSNAIKFSEADGTVMVRLLRRDRDMLRISVIDQGAGIPEAFRNRIFGKFEQADASSTRRKGGTGLGLSIVKTIMEKLGGAVSFETEEGKGTSFHVDLPEVHGREAESDLPVRPSREVDGRLRVLICEDETDVAVVIAALLDAEGFSSDVAPDIATAKALLRSRDYVALTLDIRLAGESGIKLFHDIRASPLNSGISVIVISAVADEAKRSLNGTAVGIVDWLEKPVDPRRLRAALAKIVASDDEQKPKILHVEDDEGVLAVMSEGLGSGVSITSAKTLKDAQQAVAHHRFDLVILDIALPDGSGLDLLADLPLETGVIVFSAAELDQKLGDRVQAIMTKTRASEIDVAKLVRGMLASSRIDVKPAARAKE</sequence>
<feature type="domain" description="Histidine kinase" evidence="14">
    <location>
        <begin position="324"/>
        <end position="544"/>
    </location>
</feature>
<organism evidence="17 18">
    <name type="scientific">Mesorhizobium intechi</name>
    <dbReference type="NCBI Taxonomy" id="537601"/>
    <lineage>
        <taxon>Bacteria</taxon>
        <taxon>Pseudomonadati</taxon>
        <taxon>Pseudomonadota</taxon>
        <taxon>Alphaproteobacteria</taxon>
        <taxon>Hyphomicrobiales</taxon>
        <taxon>Phyllobacteriaceae</taxon>
        <taxon>Mesorhizobium</taxon>
    </lineage>
</organism>
<dbReference type="SMART" id="SM00388">
    <property type="entry name" value="HisKA"/>
    <property type="match status" value="1"/>
</dbReference>
<dbReference type="InterPro" id="IPR036097">
    <property type="entry name" value="HisK_dim/P_sf"/>
</dbReference>
<keyword evidence="18" id="KW-1185">Reference proteome</keyword>
<feature type="transmembrane region" description="Helical" evidence="13">
    <location>
        <begin position="6"/>
        <end position="26"/>
    </location>
</feature>
<evidence type="ECO:0000259" key="15">
    <source>
        <dbReference type="PROSITE" id="PS50110"/>
    </source>
</evidence>
<dbReference type="AlphaFoldDB" id="A0A8T9AJI6"/>
<dbReference type="InterPro" id="IPR003594">
    <property type="entry name" value="HATPase_dom"/>
</dbReference>
<feature type="transmembrane region" description="Helical" evidence="13">
    <location>
        <begin position="38"/>
        <end position="63"/>
    </location>
</feature>
<dbReference type="Gene3D" id="3.40.50.2300">
    <property type="match status" value="2"/>
</dbReference>
<dbReference type="PRINTS" id="PR00344">
    <property type="entry name" value="BCTRLSENSOR"/>
</dbReference>
<evidence type="ECO:0000313" key="18">
    <source>
        <dbReference type="Proteomes" id="UP000235507"/>
    </source>
</evidence>
<dbReference type="InterPro" id="IPR004358">
    <property type="entry name" value="Sig_transdc_His_kin-like_C"/>
</dbReference>
<feature type="transmembrane region" description="Helical" evidence="13">
    <location>
        <begin position="104"/>
        <end position="123"/>
    </location>
</feature>
<evidence type="ECO:0000256" key="6">
    <source>
        <dbReference type="ARBA" id="ARBA00022679"/>
    </source>
</evidence>
<dbReference type="SUPFAM" id="SSF52172">
    <property type="entry name" value="CheY-like"/>
    <property type="match status" value="2"/>
</dbReference>
<keyword evidence="11 13" id="KW-0472">Membrane</keyword>
<dbReference type="PROSITE" id="PS50113">
    <property type="entry name" value="PAC"/>
    <property type="match status" value="1"/>
</dbReference>
<evidence type="ECO:0000256" key="5">
    <source>
        <dbReference type="ARBA" id="ARBA00022553"/>
    </source>
</evidence>
<comment type="catalytic activity">
    <reaction evidence="1">
        <text>ATP + protein L-histidine = ADP + protein N-phospho-L-histidine.</text>
        <dbReference type="EC" id="2.7.13.3"/>
    </reaction>
</comment>
<dbReference type="CDD" id="cd00156">
    <property type="entry name" value="REC"/>
    <property type="match status" value="2"/>
</dbReference>
<dbReference type="GO" id="GO:0009927">
    <property type="term" value="F:histidine phosphotransfer kinase activity"/>
    <property type="evidence" value="ECO:0007669"/>
    <property type="project" value="TreeGrafter"/>
</dbReference>
<evidence type="ECO:0000256" key="7">
    <source>
        <dbReference type="ARBA" id="ARBA00022692"/>
    </source>
</evidence>
<dbReference type="FunFam" id="1.10.287.130:FF:000001">
    <property type="entry name" value="Two-component sensor histidine kinase"/>
    <property type="match status" value="1"/>
</dbReference>
<keyword evidence="4" id="KW-1003">Cell membrane</keyword>
<keyword evidence="9 13" id="KW-1133">Transmembrane helix</keyword>
<evidence type="ECO:0000256" key="1">
    <source>
        <dbReference type="ARBA" id="ARBA00000085"/>
    </source>
</evidence>
<name>A0A8T9AJI6_9HYPH</name>
<dbReference type="GO" id="GO:0005886">
    <property type="term" value="C:plasma membrane"/>
    <property type="evidence" value="ECO:0007669"/>
    <property type="project" value="UniProtKB-SubCell"/>
</dbReference>
<evidence type="ECO:0000256" key="2">
    <source>
        <dbReference type="ARBA" id="ARBA00004651"/>
    </source>
</evidence>
<dbReference type="Pfam" id="PF08448">
    <property type="entry name" value="PAS_4"/>
    <property type="match status" value="1"/>
</dbReference>
<dbReference type="PANTHER" id="PTHR43047:SF72">
    <property type="entry name" value="OSMOSENSING HISTIDINE PROTEIN KINASE SLN1"/>
    <property type="match status" value="1"/>
</dbReference>